<comment type="function">
    <text evidence="5">RNA helicase.</text>
</comment>
<comment type="domain">
    <text evidence="5">The Q motif is unique to and characteristic of the DEAD box family of RNA helicases and controls ATP binding and hydrolysis.</text>
</comment>
<evidence type="ECO:0000256" key="3">
    <source>
        <dbReference type="ARBA" id="ARBA00022840"/>
    </source>
</evidence>
<dbReference type="SUPFAM" id="SSF52540">
    <property type="entry name" value="P-loop containing nucleoside triphosphate hydrolases"/>
    <property type="match status" value="1"/>
</dbReference>
<evidence type="ECO:0000256" key="2">
    <source>
        <dbReference type="ARBA" id="ARBA00022801"/>
    </source>
</evidence>
<dbReference type="PROSITE" id="PS51192">
    <property type="entry name" value="HELICASE_ATP_BIND_1"/>
    <property type="match status" value="1"/>
</dbReference>
<dbReference type="Proteomes" id="UP000001307">
    <property type="component" value="Unassembled WGS sequence"/>
</dbReference>
<reference evidence="8" key="1">
    <citation type="journal article" date="2010" name="Science">
        <title>Plasticity of animal genome architecture unmasked by rapid evolution of a pelagic tunicate.</title>
        <authorList>
            <person name="Denoeud F."/>
            <person name="Henriet S."/>
            <person name="Mungpakdee S."/>
            <person name="Aury J.M."/>
            <person name="Da Silva C."/>
            <person name="Brinkmann H."/>
            <person name="Mikhaleva J."/>
            <person name="Olsen L.C."/>
            <person name="Jubin C."/>
            <person name="Canestro C."/>
            <person name="Bouquet J.M."/>
            <person name="Danks G."/>
            <person name="Poulain J."/>
            <person name="Campsteijn C."/>
            <person name="Adamski M."/>
            <person name="Cross I."/>
            <person name="Yadetie F."/>
            <person name="Muffato M."/>
            <person name="Louis A."/>
            <person name="Butcher S."/>
            <person name="Tsagkogeorga G."/>
            <person name="Konrad A."/>
            <person name="Singh S."/>
            <person name="Jensen M.F."/>
            <person name="Cong E.H."/>
            <person name="Eikeseth-Otteraa H."/>
            <person name="Noel B."/>
            <person name="Anthouard V."/>
            <person name="Porcel B.M."/>
            <person name="Kachouri-Lafond R."/>
            <person name="Nishino A."/>
            <person name="Ugolini M."/>
            <person name="Chourrout P."/>
            <person name="Nishida H."/>
            <person name="Aasland R."/>
            <person name="Huzurbazar S."/>
            <person name="Westhof E."/>
            <person name="Delsuc F."/>
            <person name="Lehrach H."/>
            <person name="Reinhardt R."/>
            <person name="Weissenbach J."/>
            <person name="Roy S.W."/>
            <person name="Artiguenave F."/>
            <person name="Postlethwait J.H."/>
            <person name="Manak J.R."/>
            <person name="Thompson E.M."/>
            <person name="Jaillon O."/>
            <person name="Du Pasquier L."/>
            <person name="Boudinot P."/>
            <person name="Liberles D.A."/>
            <person name="Volff J.N."/>
            <person name="Philippe H."/>
            <person name="Lenhard B."/>
            <person name="Roest Crollius H."/>
            <person name="Wincker P."/>
            <person name="Chourrout D."/>
        </authorList>
    </citation>
    <scope>NUCLEOTIDE SEQUENCE [LARGE SCALE GENOMIC DNA]</scope>
</reference>
<accession>E4XIQ3</accession>
<dbReference type="InterPro" id="IPR001650">
    <property type="entry name" value="Helicase_C-like"/>
</dbReference>
<comment type="similarity">
    <text evidence="5">Belongs to the DEAD box helicase family.</text>
</comment>
<evidence type="ECO:0000256" key="1">
    <source>
        <dbReference type="ARBA" id="ARBA00022741"/>
    </source>
</evidence>
<dbReference type="GO" id="GO:0003724">
    <property type="term" value="F:RNA helicase activity"/>
    <property type="evidence" value="ECO:0007669"/>
    <property type="project" value="UniProtKB-EC"/>
</dbReference>
<dbReference type="EC" id="3.6.4.13" evidence="5"/>
<keyword evidence="2 5" id="KW-0378">Hydrolase</keyword>
<dbReference type="PROSITE" id="PS51194">
    <property type="entry name" value="HELICASE_CTER"/>
    <property type="match status" value="1"/>
</dbReference>
<keyword evidence="5" id="KW-0347">Helicase</keyword>
<dbReference type="EMBL" id="FN653056">
    <property type="protein sequence ID" value="CBY24587.1"/>
    <property type="molecule type" value="Genomic_DNA"/>
</dbReference>
<gene>
    <name evidence="8" type="ORF">GSOID_T00012477001</name>
</gene>
<comment type="catalytic activity">
    <reaction evidence="5">
        <text>ATP + H2O = ADP + phosphate + H(+)</text>
        <dbReference type="Rhea" id="RHEA:13065"/>
        <dbReference type="ChEBI" id="CHEBI:15377"/>
        <dbReference type="ChEBI" id="CHEBI:15378"/>
        <dbReference type="ChEBI" id="CHEBI:30616"/>
        <dbReference type="ChEBI" id="CHEBI:43474"/>
        <dbReference type="ChEBI" id="CHEBI:456216"/>
        <dbReference type="EC" id="3.6.4.13"/>
    </reaction>
</comment>
<dbReference type="InParanoid" id="E4XIQ3"/>
<dbReference type="GO" id="GO:0003723">
    <property type="term" value="F:RNA binding"/>
    <property type="evidence" value="ECO:0007669"/>
    <property type="project" value="UniProtKB-UniRule"/>
</dbReference>
<dbReference type="PANTHER" id="PTHR24031">
    <property type="entry name" value="RNA HELICASE"/>
    <property type="match status" value="1"/>
</dbReference>
<evidence type="ECO:0000313" key="9">
    <source>
        <dbReference type="Proteomes" id="UP000001307"/>
    </source>
</evidence>
<proteinExistence type="inferred from homology"/>
<evidence type="ECO:0000256" key="4">
    <source>
        <dbReference type="ARBA" id="ARBA00022884"/>
    </source>
</evidence>
<keyword evidence="3 5" id="KW-0067">ATP-binding</keyword>
<evidence type="ECO:0000259" key="7">
    <source>
        <dbReference type="PROSITE" id="PS51194"/>
    </source>
</evidence>
<organism evidence="8">
    <name type="scientific">Oikopleura dioica</name>
    <name type="common">Tunicate</name>
    <dbReference type="NCBI Taxonomy" id="34765"/>
    <lineage>
        <taxon>Eukaryota</taxon>
        <taxon>Metazoa</taxon>
        <taxon>Chordata</taxon>
        <taxon>Tunicata</taxon>
        <taxon>Appendicularia</taxon>
        <taxon>Copelata</taxon>
        <taxon>Oikopleuridae</taxon>
        <taxon>Oikopleura</taxon>
    </lineage>
</organism>
<dbReference type="SMART" id="SM00487">
    <property type="entry name" value="DEXDc"/>
    <property type="match status" value="1"/>
</dbReference>
<dbReference type="GO" id="GO:0005524">
    <property type="term" value="F:ATP binding"/>
    <property type="evidence" value="ECO:0007669"/>
    <property type="project" value="UniProtKB-UniRule"/>
</dbReference>
<dbReference type="SMART" id="SM00490">
    <property type="entry name" value="HELICc"/>
    <property type="match status" value="1"/>
</dbReference>
<sequence>MIRRFSGKRFLNVGSGDFGRSFKYERPKTQRTIDKAKYEADKARFKTKMPGAMPKRFIAKMHQVRADQSSWDRMTTDEKRAHVEREKDPFQPIVTNFDAYKKQIRSSLRRPLERVSIPGTDSAPLITCSGTGTAARFDLQSNERYQTFTNIKLFSDSFSTRHLPSAATQRRPELNFNAVESNRSLSPVSFASSELDSSLKEYLAFAGFDRMSNIQKEVIETFFNSPEADIVAISETGSGKTLAYLLPAIHSWLQNGKTALIITTQSHLAVQIQNMAEAIISYLNLDANEIVSGTKQQSPVMIRTLGSIDAATIRRDLIVVDEADEVFSSQNFSKSSQLLDIEGRKILLAPFHFPETQWPLVRNMLGHRVNLETDLANRIPLHIPQKFRRLKPEERSLDIIKRTNTGKRTVIYVNRYKEAVFVERLLKMYGIEDFRVVRKEMNSREVRKAIEDFESGVVSLLIGTDKISRGIDFAFLEQIINFCPPYSTADYLNRIGRTGRLGQSFVSNVVTYAVDSKERENLQSVKLLEEAVRRHSKISELDPNFNFDQHAKIEKDRKYKT</sequence>
<feature type="domain" description="Helicase ATP-binding" evidence="6">
    <location>
        <begin position="221"/>
        <end position="339"/>
    </location>
</feature>
<dbReference type="Pfam" id="PF00270">
    <property type="entry name" value="DEAD"/>
    <property type="match status" value="1"/>
</dbReference>
<protein>
    <recommendedName>
        <fullName evidence="5">ATP-dependent RNA helicase</fullName>
        <ecNumber evidence="5">3.6.4.13</ecNumber>
    </recommendedName>
</protein>
<dbReference type="InterPro" id="IPR027417">
    <property type="entry name" value="P-loop_NTPase"/>
</dbReference>
<evidence type="ECO:0000256" key="5">
    <source>
        <dbReference type="RuleBase" id="RU365068"/>
    </source>
</evidence>
<keyword evidence="1 5" id="KW-0547">Nucleotide-binding</keyword>
<dbReference type="AlphaFoldDB" id="E4XIQ3"/>
<feature type="domain" description="Helicase C-terminal" evidence="7">
    <location>
        <begin position="382"/>
        <end position="544"/>
    </location>
</feature>
<keyword evidence="4 5" id="KW-0694">RNA-binding</keyword>
<keyword evidence="9" id="KW-1185">Reference proteome</keyword>
<name>E4XIQ3_OIKDI</name>
<dbReference type="InterPro" id="IPR011545">
    <property type="entry name" value="DEAD/DEAH_box_helicase_dom"/>
</dbReference>
<evidence type="ECO:0000259" key="6">
    <source>
        <dbReference type="PROSITE" id="PS51192"/>
    </source>
</evidence>
<dbReference type="OrthoDB" id="10315390at2759"/>
<dbReference type="Gene3D" id="3.40.50.300">
    <property type="entry name" value="P-loop containing nucleotide triphosphate hydrolases"/>
    <property type="match status" value="2"/>
</dbReference>
<dbReference type="Pfam" id="PF00271">
    <property type="entry name" value="Helicase_C"/>
    <property type="match status" value="1"/>
</dbReference>
<dbReference type="GO" id="GO:0016787">
    <property type="term" value="F:hydrolase activity"/>
    <property type="evidence" value="ECO:0007669"/>
    <property type="project" value="UniProtKB-KW"/>
</dbReference>
<dbReference type="InterPro" id="IPR014001">
    <property type="entry name" value="Helicase_ATP-bd"/>
</dbReference>
<evidence type="ECO:0000313" key="8">
    <source>
        <dbReference type="EMBL" id="CBY24587.1"/>
    </source>
</evidence>